<reference evidence="2" key="1">
    <citation type="submission" date="2018-11" db="EMBL/GenBank/DDBJ databases">
        <authorList>
            <person name="Alioto T."/>
            <person name="Alioto T."/>
        </authorList>
    </citation>
    <scope>NUCLEOTIDE SEQUENCE</scope>
</reference>
<organism evidence="2 3">
    <name type="scientific">Mytilus galloprovincialis</name>
    <name type="common">Mediterranean mussel</name>
    <dbReference type="NCBI Taxonomy" id="29158"/>
    <lineage>
        <taxon>Eukaryota</taxon>
        <taxon>Metazoa</taxon>
        <taxon>Spiralia</taxon>
        <taxon>Lophotrochozoa</taxon>
        <taxon>Mollusca</taxon>
        <taxon>Bivalvia</taxon>
        <taxon>Autobranchia</taxon>
        <taxon>Pteriomorphia</taxon>
        <taxon>Mytilida</taxon>
        <taxon>Mytiloidea</taxon>
        <taxon>Mytilidae</taxon>
        <taxon>Mytilinae</taxon>
        <taxon>Mytilus</taxon>
    </lineage>
</organism>
<feature type="compositionally biased region" description="Basic and acidic residues" evidence="1">
    <location>
        <begin position="113"/>
        <end position="163"/>
    </location>
</feature>
<proteinExistence type="predicted"/>
<feature type="compositionally biased region" description="Polar residues" evidence="1">
    <location>
        <begin position="89"/>
        <end position="98"/>
    </location>
</feature>
<dbReference type="OrthoDB" id="10566458at2759"/>
<keyword evidence="3" id="KW-1185">Reference proteome</keyword>
<dbReference type="Proteomes" id="UP000596742">
    <property type="component" value="Unassembled WGS sequence"/>
</dbReference>
<feature type="compositionally biased region" description="Polar residues" evidence="1">
    <location>
        <begin position="164"/>
        <end position="187"/>
    </location>
</feature>
<dbReference type="AlphaFoldDB" id="A0A8B6ETQ6"/>
<comment type="caution">
    <text evidence="2">The sequence shown here is derived from an EMBL/GenBank/DDBJ whole genome shotgun (WGS) entry which is preliminary data.</text>
</comment>
<name>A0A8B6ETQ6_MYTGA</name>
<feature type="region of interest" description="Disordered" evidence="1">
    <location>
        <begin position="1"/>
        <end position="187"/>
    </location>
</feature>
<feature type="compositionally biased region" description="Low complexity" evidence="1">
    <location>
        <begin position="55"/>
        <end position="68"/>
    </location>
</feature>
<protein>
    <submittedName>
        <fullName evidence="2">Uncharacterized protein</fullName>
    </submittedName>
</protein>
<feature type="compositionally biased region" description="Basic and acidic residues" evidence="1">
    <location>
        <begin position="69"/>
        <end position="82"/>
    </location>
</feature>
<accession>A0A8B6ETQ6</accession>
<feature type="compositionally biased region" description="Basic and acidic residues" evidence="1">
    <location>
        <begin position="250"/>
        <end position="261"/>
    </location>
</feature>
<evidence type="ECO:0000256" key="1">
    <source>
        <dbReference type="SAM" id="MobiDB-lite"/>
    </source>
</evidence>
<sequence length="470" mass="53876">MDQPSGQRADAHHQGGSWRGEGNSYQRSGGRVRGYDRGSGRGRGGYYRGVNEPYNRGNNRQGNQWNNRDNYRQDNRQEERPQRSGFSFPYNQTPNAQQQEDRAEAQSQNNFNDRARPKDKNQDDHMRDSSPDRHDRWRPCKDKNDEDHSRDPSPDRSLHEHCIQENQSLATDATTQNQSPQVQNTGASGFQGMVIGFDSQNMEWNAQQGQGKVFYNQNQHAQNYKHQHSNRGRGQQHNVNWEDLQGQSKEGARDSSPDRSPPKHCIQENPSLSADALNQDQSQQAIRANQELTSNLLQLAKEKKENDVKSTMCIEEEEFPNSSDFVYDLENSTNSSCTVREASLDEEIITIMNLKIVQVLDYLMEKDVVAVHVEDRKMALGKFTCVMEDKSFIFEVENNPDLMNSGKVAEFFNWTPAPKGPTKVFNGLDSKTCAVFFDKHEIIMDGTRIFDLKMNSGIEFRPHYLTLNMK</sequence>
<evidence type="ECO:0000313" key="2">
    <source>
        <dbReference type="EMBL" id="VDI39500.1"/>
    </source>
</evidence>
<gene>
    <name evidence="2" type="ORF">MGAL_10B068785</name>
</gene>
<evidence type="ECO:0000313" key="3">
    <source>
        <dbReference type="Proteomes" id="UP000596742"/>
    </source>
</evidence>
<feature type="region of interest" description="Disordered" evidence="1">
    <location>
        <begin position="245"/>
        <end position="269"/>
    </location>
</feature>
<dbReference type="EMBL" id="UYJE01005692">
    <property type="protein sequence ID" value="VDI39500.1"/>
    <property type="molecule type" value="Genomic_DNA"/>
</dbReference>